<feature type="signal peptide" evidence="4">
    <location>
        <begin position="1"/>
        <end position="18"/>
    </location>
</feature>
<dbReference type="SUPFAM" id="SSF100895">
    <property type="entry name" value="Kazal-type serine protease inhibitors"/>
    <property type="match status" value="6"/>
</dbReference>
<name>A0AAV2R8K5_MEGNR</name>
<keyword evidence="4" id="KW-0732">Signal</keyword>
<dbReference type="PANTHER" id="PTHR10913">
    <property type="entry name" value="FOLLISTATIN-RELATED"/>
    <property type="match status" value="1"/>
</dbReference>
<proteinExistence type="predicted"/>
<keyword evidence="1" id="KW-0646">Protease inhibitor</keyword>
<dbReference type="PROSITE" id="PS51465">
    <property type="entry name" value="KAZAL_2"/>
    <property type="match status" value="6"/>
</dbReference>
<evidence type="ECO:0000256" key="4">
    <source>
        <dbReference type="SAM" id="SignalP"/>
    </source>
</evidence>
<comment type="caution">
    <text evidence="6">The sequence shown here is derived from an EMBL/GenBank/DDBJ whole genome shotgun (WGS) entry which is preliminary data.</text>
</comment>
<dbReference type="PANTHER" id="PTHR10913:SF45">
    <property type="entry name" value="FOLLISTATIN, ISOFORM A-RELATED"/>
    <property type="match status" value="1"/>
</dbReference>
<feature type="domain" description="Kazal-like" evidence="5">
    <location>
        <begin position="247"/>
        <end position="299"/>
    </location>
</feature>
<dbReference type="GO" id="GO:0030154">
    <property type="term" value="P:cell differentiation"/>
    <property type="evidence" value="ECO:0007669"/>
    <property type="project" value="TreeGrafter"/>
</dbReference>
<accession>A0AAV2R8K5</accession>
<dbReference type="AlphaFoldDB" id="A0AAV2R8K5"/>
<dbReference type="InterPro" id="IPR002350">
    <property type="entry name" value="Kazal_dom"/>
</dbReference>
<feature type="domain" description="Kazal-like" evidence="5">
    <location>
        <begin position="147"/>
        <end position="194"/>
    </location>
</feature>
<feature type="domain" description="Kazal-like" evidence="5">
    <location>
        <begin position="300"/>
        <end position="346"/>
    </location>
</feature>
<dbReference type="InterPro" id="IPR036058">
    <property type="entry name" value="Kazal_dom_sf"/>
</dbReference>
<keyword evidence="7" id="KW-1185">Reference proteome</keyword>
<dbReference type="GO" id="GO:0005576">
    <property type="term" value="C:extracellular region"/>
    <property type="evidence" value="ECO:0007669"/>
    <property type="project" value="TreeGrafter"/>
</dbReference>
<dbReference type="Pfam" id="PF00050">
    <property type="entry name" value="Kazal_1"/>
    <property type="match status" value="2"/>
</dbReference>
<dbReference type="Pfam" id="PF07648">
    <property type="entry name" value="Kazal_2"/>
    <property type="match status" value="4"/>
</dbReference>
<protein>
    <recommendedName>
        <fullName evidence="5">Kazal-like domain-containing protein</fullName>
    </recommendedName>
</protein>
<evidence type="ECO:0000313" key="6">
    <source>
        <dbReference type="EMBL" id="CAL4114800.1"/>
    </source>
</evidence>
<reference evidence="6 7" key="1">
    <citation type="submission" date="2024-05" db="EMBL/GenBank/DDBJ databases">
        <authorList>
            <person name="Wallberg A."/>
        </authorList>
    </citation>
    <scope>NUCLEOTIDE SEQUENCE [LARGE SCALE GENOMIC DNA]</scope>
</reference>
<feature type="domain" description="Kazal-like" evidence="5">
    <location>
        <begin position="195"/>
        <end position="246"/>
    </location>
</feature>
<dbReference type="SMART" id="SM00280">
    <property type="entry name" value="KAZAL"/>
    <property type="match status" value="6"/>
</dbReference>
<evidence type="ECO:0000259" key="5">
    <source>
        <dbReference type="PROSITE" id="PS51465"/>
    </source>
</evidence>
<feature type="chain" id="PRO_5043842122" description="Kazal-like domain-containing protein" evidence="4">
    <location>
        <begin position="19"/>
        <end position="346"/>
    </location>
</feature>
<dbReference type="CDD" id="cd00104">
    <property type="entry name" value="KAZAL_FS"/>
    <property type="match status" value="3"/>
</dbReference>
<evidence type="ECO:0000256" key="3">
    <source>
        <dbReference type="ARBA" id="ARBA00023157"/>
    </source>
</evidence>
<keyword evidence="2" id="KW-0722">Serine protease inhibitor</keyword>
<sequence length="346" mass="37703">MFHLVILSLVFGPLLVMGRIIHDIEIIPSGNQNFRPGSPDGKNDCDLLCPTTEDFHCGTDSVTYKNPCELLNANCKNFDIKLAYRGPCDSTKPIPPTSCPKTWSCLGWYQPVCGTNDKTYDNNCYLVIANCRDTSIGYKSAGPCKKNDTTPCKTYCNHLPSQPICGSDLRVHRNQCELKNAKCDNPNLIQAKCPAPVVVECAGVCPMDYQPMCGSDGKSYINKCHMDLTTCKTPSITLAYEGPCKTPVIDGCTACTGNEHEDFVCGSDAVSYRSACAFNYALCKQKCPATLKLEHTGHCTCDESCHFASYDPICGSDGVTYETACEFRVASCKTPEIKVQGTGQCS</sequence>
<dbReference type="InterPro" id="IPR050653">
    <property type="entry name" value="Prot_Inhib_GrowthFact_Antg"/>
</dbReference>
<evidence type="ECO:0000313" key="7">
    <source>
        <dbReference type="Proteomes" id="UP001497623"/>
    </source>
</evidence>
<dbReference type="EMBL" id="CAXKWB010015915">
    <property type="protein sequence ID" value="CAL4114800.1"/>
    <property type="molecule type" value="Genomic_DNA"/>
</dbReference>
<feature type="domain" description="Kazal-like" evidence="5">
    <location>
        <begin position="93"/>
        <end position="146"/>
    </location>
</feature>
<keyword evidence="3" id="KW-1015">Disulfide bond</keyword>
<dbReference type="Proteomes" id="UP001497623">
    <property type="component" value="Unassembled WGS sequence"/>
</dbReference>
<organism evidence="6 7">
    <name type="scientific">Meganyctiphanes norvegica</name>
    <name type="common">Northern krill</name>
    <name type="synonym">Thysanopoda norvegica</name>
    <dbReference type="NCBI Taxonomy" id="48144"/>
    <lineage>
        <taxon>Eukaryota</taxon>
        <taxon>Metazoa</taxon>
        <taxon>Ecdysozoa</taxon>
        <taxon>Arthropoda</taxon>
        <taxon>Crustacea</taxon>
        <taxon>Multicrustacea</taxon>
        <taxon>Malacostraca</taxon>
        <taxon>Eumalacostraca</taxon>
        <taxon>Eucarida</taxon>
        <taxon>Euphausiacea</taxon>
        <taxon>Euphausiidae</taxon>
        <taxon>Meganyctiphanes</taxon>
    </lineage>
</organism>
<gene>
    <name evidence="6" type="ORF">MNOR_LOCUS20515</name>
</gene>
<dbReference type="Gene3D" id="3.30.60.30">
    <property type="match status" value="6"/>
</dbReference>
<evidence type="ECO:0000256" key="2">
    <source>
        <dbReference type="ARBA" id="ARBA00022900"/>
    </source>
</evidence>
<feature type="domain" description="Kazal-like" evidence="5">
    <location>
        <begin position="39"/>
        <end position="90"/>
    </location>
</feature>
<evidence type="ECO:0000256" key="1">
    <source>
        <dbReference type="ARBA" id="ARBA00022690"/>
    </source>
</evidence>